<dbReference type="EMBL" id="CM009754">
    <property type="protein sequence ID" value="PUZ52480.1"/>
    <property type="molecule type" value="Genomic_DNA"/>
</dbReference>
<dbReference type="Gramene" id="PUZ52480">
    <property type="protein sequence ID" value="PUZ52480"/>
    <property type="gene ID" value="GQ55_6G273300"/>
</dbReference>
<feature type="compositionally biased region" description="Acidic residues" evidence="1">
    <location>
        <begin position="55"/>
        <end position="67"/>
    </location>
</feature>
<dbReference type="Proteomes" id="UP000244336">
    <property type="component" value="Chromosome 6"/>
</dbReference>
<feature type="region of interest" description="Disordered" evidence="1">
    <location>
        <begin position="49"/>
        <end position="73"/>
    </location>
</feature>
<evidence type="ECO:0000256" key="2">
    <source>
        <dbReference type="SAM" id="SignalP"/>
    </source>
</evidence>
<keyword evidence="2" id="KW-0732">Signal</keyword>
<feature type="signal peptide" evidence="2">
    <location>
        <begin position="1"/>
        <end position="22"/>
    </location>
</feature>
<accession>A0A2T7DA54</accession>
<evidence type="ECO:0000313" key="4">
    <source>
        <dbReference type="Proteomes" id="UP000244336"/>
    </source>
</evidence>
<proteinExistence type="predicted"/>
<feature type="chain" id="PRO_5015506563" evidence="2">
    <location>
        <begin position="23"/>
        <end position="73"/>
    </location>
</feature>
<reference evidence="3 4" key="1">
    <citation type="submission" date="2018-04" db="EMBL/GenBank/DDBJ databases">
        <title>WGS assembly of Panicum hallii var. hallii HAL2.</title>
        <authorList>
            <person name="Lovell J."/>
            <person name="Jenkins J."/>
            <person name="Lowry D."/>
            <person name="Mamidi S."/>
            <person name="Sreedasyam A."/>
            <person name="Weng X."/>
            <person name="Barry K."/>
            <person name="Bonette J."/>
            <person name="Campitelli B."/>
            <person name="Daum C."/>
            <person name="Gordon S."/>
            <person name="Gould B."/>
            <person name="Lipzen A."/>
            <person name="MacQueen A."/>
            <person name="Palacio-Mejia J."/>
            <person name="Plott C."/>
            <person name="Shakirov E."/>
            <person name="Shu S."/>
            <person name="Yoshinaga Y."/>
            <person name="Zane M."/>
            <person name="Rokhsar D."/>
            <person name="Grimwood J."/>
            <person name="Schmutz J."/>
            <person name="Juenger T."/>
        </authorList>
    </citation>
    <scope>NUCLEOTIDE SEQUENCE [LARGE SCALE GENOMIC DNA]</scope>
    <source>
        <strain evidence="4">cv. HAL2</strain>
    </source>
</reference>
<name>A0A2T7DA54_9POAL</name>
<evidence type="ECO:0000256" key="1">
    <source>
        <dbReference type="SAM" id="MobiDB-lite"/>
    </source>
</evidence>
<dbReference type="AlphaFoldDB" id="A0A2T7DA54"/>
<sequence length="73" mass="8005">MLDFFRAFIALLMAHRQMLTTGFTSSLLPARRLPAGLVICSYDTRAPEMAQVSEANDEQGNEGDEEAGTQNQA</sequence>
<evidence type="ECO:0000313" key="3">
    <source>
        <dbReference type="EMBL" id="PUZ52480.1"/>
    </source>
</evidence>
<protein>
    <submittedName>
        <fullName evidence="3">Uncharacterized protein</fullName>
    </submittedName>
</protein>
<keyword evidence="4" id="KW-1185">Reference proteome</keyword>
<organism evidence="3 4">
    <name type="scientific">Panicum hallii var. hallii</name>
    <dbReference type="NCBI Taxonomy" id="1504633"/>
    <lineage>
        <taxon>Eukaryota</taxon>
        <taxon>Viridiplantae</taxon>
        <taxon>Streptophyta</taxon>
        <taxon>Embryophyta</taxon>
        <taxon>Tracheophyta</taxon>
        <taxon>Spermatophyta</taxon>
        <taxon>Magnoliopsida</taxon>
        <taxon>Liliopsida</taxon>
        <taxon>Poales</taxon>
        <taxon>Poaceae</taxon>
        <taxon>PACMAD clade</taxon>
        <taxon>Panicoideae</taxon>
        <taxon>Panicodae</taxon>
        <taxon>Paniceae</taxon>
        <taxon>Panicinae</taxon>
        <taxon>Panicum</taxon>
        <taxon>Panicum sect. Panicum</taxon>
    </lineage>
</organism>
<gene>
    <name evidence="3" type="ORF">GQ55_6G273300</name>
</gene>